<organism evidence="3 4">
    <name type="scientific">Cynoglossus semilaevis</name>
    <name type="common">Tongue sole</name>
    <dbReference type="NCBI Taxonomy" id="244447"/>
    <lineage>
        <taxon>Eukaryota</taxon>
        <taxon>Metazoa</taxon>
        <taxon>Chordata</taxon>
        <taxon>Craniata</taxon>
        <taxon>Vertebrata</taxon>
        <taxon>Euteleostomi</taxon>
        <taxon>Actinopterygii</taxon>
        <taxon>Neopterygii</taxon>
        <taxon>Teleostei</taxon>
        <taxon>Neoteleostei</taxon>
        <taxon>Acanthomorphata</taxon>
        <taxon>Carangaria</taxon>
        <taxon>Pleuronectiformes</taxon>
        <taxon>Pleuronectoidei</taxon>
        <taxon>Cynoglossidae</taxon>
        <taxon>Cynoglossinae</taxon>
        <taxon>Cynoglossus</taxon>
    </lineage>
</organism>
<dbReference type="GO" id="GO:0016798">
    <property type="term" value="F:hydrolase activity, acting on glycosyl bonds"/>
    <property type="evidence" value="ECO:0007669"/>
    <property type="project" value="InterPro"/>
</dbReference>
<accession>A0A3P8VBU8</accession>
<evidence type="ECO:0000256" key="2">
    <source>
        <dbReference type="SAM" id="SignalP"/>
    </source>
</evidence>
<dbReference type="GeneTree" id="ENSGT00390000004874"/>
<dbReference type="GO" id="GO:0016020">
    <property type="term" value="C:membrane"/>
    <property type="evidence" value="ECO:0007669"/>
    <property type="project" value="InterPro"/>
</dbReference>
<dbReference type="Ensembl" id="ENSCSET00000010044.1">
    <property type="protein sequence ID" value="ENSCSEP00000009925.1"/>
    <property type="gene ID" value="ENSCSEG00000006339.1"/>
</dbReference>
<dbReference type="SUPFAM" id="SSF51445">
    <property type="entry name" value="(Trans)glycosidases"/>
    <property type="match status" value="1"/>
</dbReference>
<reference evidence="3 4" key="1">
    <citation type="journal article" date="2014" name="Nat. Genet.">
        <title>Whole-genome sequence of a flatfish provides insights into ZW sex chromosome evolution and adaptation to a benthic lifestyle.</title>
        <authorList>
            <person name="Chen S."/>
            <person name="Zhang G."/>
            <person name="Shao C."/>
            <person name="Huang Q."/>
            <person name="Liu G."/>
            <person name="Zhang P."/>
            <person name="Song W."/>
            <person name="An N."/>
            <person name="Chalopin D."/>
            <person name="Volff J.N."/>
            <person name="Hong Y."/>
            <person name="Li Q."/>
            <person name="Sha Z."/>
            <person name="Zhou H."/>
            <person name="Xie M."/>
            <person name="Yu Q."/>
            <person name="Liu Y."/>
            <person name="Xiang H."/>
            <person name="Wang N."/>
            <person name="Wu K."/>
            <person name="Yang C."/>
            <person name="Zhou Q."/>
            <person name="Liao X."/>
            <person name="Yang L."/>
            <person name="Hu Q."/>
            <person name="Zhang J."/>
            <person name="Meng L."/>
            <person name="Jin L."/>
            <person name="Tian Y."/>
            <person name="Lian J."/>
            <person name="Yang J."/>
            <person name="Miao G."/>
            <person name="Liu S."/>
            <person name="Liang Z."/>
            <person name="Yan F."/>
            <person name="Li Y."/>
            <person name="Sun B."/>
            <person name="Zhang H."/>
            <person name="Zhang J."/>
            <person name="Zhu Y."/>
            <person name="Du M."/>
            <person name="Zhao Y."/>
            <person name="Schartl M."/>
            <person name="Tang Q."/>
            <person name="Wang J."/>
        </authorList>
    </citation>
    <scope>NUCLEOTIDE SEQUENCE</scope>
</reference>
<dbReference type="Proteomes" id="UP000265120">
    <property type="component" value="Chromosome 12"/>
</dbReference>
<dbReference type="GO" id="GO:0031012">
    <property type="term" value="C:extracellular matrix"/>
    <property type="evidence" value="ECO:0007669"/>
    <property type="project" value="TreeGrafter"/>
</dbReference>
<feature type="signal peptide" evidence="2">
    <location>
        <begin position="1"/>
        <end position="29"/>
    </location>
</feature>
<reference evidence="3" key="3">
    <citation type="submission" date="2025-09" db="UniProtKB">
        <authorList>
            <consortium name="Ensembl"/>
        </authorList>
    </citation>
    <scope>IDENTIFICATION</scope>
</reference>
<reference evidence="3" key="2">
    <citation type="submission" date="2025-08" db="UniProtKB">
        <authorList>
            <consortium name="Ensembl"/>
        </authorList>
    </citation>
    <scope>IDENTIFICATION</scope>
</reference>
<evidence type="ECO:0000256" key="1">
    <source>
        <dbReference type="ARBA" id="ARBA00009800"/>
    </source>
</evidence>
<dbReference type="Gene3D" id="3.20.20.80">
    <property type="entry name" value="Glycosidases"/>
    <property type="match status" value="1"/>
</dbReference>
<dbReference type="InterPro" id="IPR005199">
    <property type="entry name" value="Glyco_hydro_79"/>
</dbReference>
<evidence type="ECO:0000313" key="3">
    <source>
        <dbReference type="Ensembl" id="ENSCSEP00000009925.1"/>
    </source>
</evidence>
<dbReference type="InterPro" id="IPR017853">
    <property type="entry name" value="GH"/>
</dbReference>
<name>A0A3P8VBU8_CYNSE</name>
<dbReference type="PANTHER" id="PTHR46145:SF1">
    <property type="entry name" value="INACTIVE HEPARANASE-2"/>
    <property type="match status" value="1"/>
</dbReference>
<keyword evidence="2" id="KW-0732">Signal</keyword>
<protein>
    <submittedName>
        <fullName evidence="3">Heparanase 2 (inactive)</fullName>
    </submittedName>
</protein>
<proteinExistence type="inferred from homology"/>
<evidence type="ECO:0000313" key="4">
    <source>
        <dbReference type="Proteomes" id="UP000265120"/>
    </source>
</evidence>
<feature type="chain" id="PRO_5018033734" evidence="2">
    <location>
        <begin position="30"/>
        <end position="547"/>
    </location>
</feature>
<comment type="similarity">
    <text evidence="1">Belongs to the glycosyl hydrolase 79 family.</text>
</comment>
<dbReference type="AlphaFoldDB" id="A0A3P8VBU8"/>
<dbReference type="PANTHER" id="PTHR46145">
    <property type="entry name" value="HEPARANASE"/>
    <property type="match status" value="1"/>
</dbReference>
<dbReference type="GO" id="GO:0005615">
    <property type="term" value="C:extracellular space"/>
    <property type="evidence" value="ECO:0007669"/>
    <property type="project" value="TreeGrafter"/>
</dbReference>
<sequence>MPKSPRCAFPWTSIWLASLAALMVQSVLSSSSSSSAYQRTATDGKRPGFMERTLVLLDVNTRSPIRVLNDNFLSLQLDPSIIKDGCSKRLVTLARGLAPAFLRFGGKRTDFLFKTFVSHVVLVLSVYWQIAVLKSMCASFDEKNHCPHTGKKLSQWFLPQLPLLESKLQLLCGFLPARSLDKLYNFADCAGLHLIFGLNALHRNPDNSWNTSSTLSLLKYSAGKKYNISWELGNEPNAYRSMVGRAVNSTQLAQDYAKLRTLLQSVRYYHRAQLYGPNVGRPRKNAILVSLTFLSFLYSYFMDGRVKKAEDFLKTRLFDTLTEQMMKLVNTHTPGKKVWLGGLGPAWTGGINNLSDTYAAGFLWVNTLGMAAVQGIDVVLRHSFFDYGYTHLVDQHFNPLPDYWFSLVFKHLVGPRVLQVRVAGLQRKPQPGRVIRDKLRIYAHCTSYSKGSITIYIINLHRSRKKIKLAGTLRNKTVHQYLLQPYGTEGLRARYVQLNGEKLVMSDNETFPELKPKTLRAGRTIAMPPTSIGFYVIKNINAYACRR</sequence>
<keyword evidence="4" id="KW-1185">Reference proteome</keyword>
<dbReference type="GO" id="GO:0030198">
    <property type="term" value="P:extracellular matrix organization"/>
    <property type="evidence" value="ECO:0007669"/>
    <property type="project" value="TreeGrafter"/>
</dbReference>
<dbReference type="Pfam" id="PF03662">
    <property type="entry name" value="Glyco_hydro_79n"/>
    <property type="match status" value="1"/>
</dbReference>